<comment type="caution">
    <text evidence="2">The sequence shown here is derived from an EMBL/GenBank/DDBJ whole genome shotgun (WGS) entry which is preliminary data.</text>
</comment>
<dbReference type="AlphaFoldDB" id="A0A941AYN5"/>
<organism evidence="2 3">
    <name type="scientific">Streptomyces tagetis</name>
    <dbReference type="NCBI Taxonomy" id="2820809"/>
    <lineage>
        <taxon>Bacteria</taxon>
        <taxon>Bacillati</taxon>
        <taxon>Actinomycetota</taxon>
        <taxon>Actinomycetes</taxon>
        <taxon>Kitasatosporales</taxon>
        <taxon>Streptomycetaceae</taxon>
        <taxon>Streptomyces</taxon>
    </lineage>
</organism>
<evidence type="ECO:0000313" key="3">
    <source>
        <dbReference type="Proteomes" id="UP000677875"/>
    </source>
</evidence>
<dbReference type="Proteomes" id="UP000677875">
    <property type="component" value="Unassembled WGS sequence"/>
</dbReference>
<name>A0A941AYN5_9ACTN</name>
<keyword evidence="3" id="KW-1185">Reference proteome</keyword>
<dbReference type="EMBL" id="JAGPNL010000003">
    <property type="protein sequence ID" value="MBQ0827694.1"/>
    <property type="molecule type" value="Genomic_DNA"/>
</dbReference>
<gene>
    <name evidence="2" type="ORF">J5Y05_14415</name>
</gene>
<evidence type="ECO:0000256" key="1">
    <source>
        <dbReference type="SAM" id="MobiDB-lite"/>
    </source>
</evidence>
<reference evidence="2" key="1">
    <citation type="submission" date="2021-04" db="EMBL/GenBank/DDBJ databases">
        <title>Genome seq and assembly of Streptomyces sp. RG38.</title>
        <authorList>
            <person name="Chhetri G."/>
        </authorList>
    </citation>
    <scope>NUCLEOTIDE SEQUENCE</scope>
    <source>
        <strain evidence="2">RG38</strain>
    </source>
</reference>
<feature type="compositionally biased region" description="Basic and acidic residues" evidence="1">
    <location>
        <begin position="18"/>
        <end position="37"/>
    </location>
</feature>
<accession>A0A941AYN5</accession>
<sequence>MDHDMSTEDLFTGDELAAMDRDDELRMDAADEARYATEDDTQPGDDAPFEGLADGEER</sequence>
<protein>
    <submittedName>
        <fullName evidence="2">Uncharacterized protein</fullName>
    </submittedName>
</protein>
<dbReference type="RefSeq" id="WP_210872278.1">
    <property type="nucleotide sequence ID" value="NZ_JAGPNL010000003.1"/>
</dbReference>
<feature type="region of interest" description="Disordered" evidence="1">
    <location>
        <begin position="1"/>
        <end position="58"/>
    </location>
</feature>
<proteinExistence type="predicted"/>
<evidence type="ECO:0000313" key="2">
    <source>
        <dbReference type="EMBL" id="MBQ0827694.1"/>
    </source>
</evidence>